<dbReference type="InterPro" id="IPR011576">
    <property type="entry name" value="Pyridox_Oxase_N"/>
</dbReference>
<dbReference type="Proteomes" id="UP000252586">
    <property type="component" value="Unassembled WGS sequence"/>
</dbReference>
<evidence type="ECO:0000313" key="2">
    <source>
        <dbReference type="EMBL" id="RBO93873.1"/>
    </source>
</evidence>
<sequence>MPLTKEEKQEFLAQPHVAALAVAAGAERAPLNVPIWYEYEPDADDVWVVTPEDSVKLRHIRASGRFSLLVQRVEPTIRYVGVEVEVTGITPMTVDEHRVMAARYLPPEAVEPYLVQAEGFGPMVTVHARPRRWISADLG</sequence>
<dbReference type="Pfam" id="PF01243">
    <property type="entry name" value="PNPOx_N"/>
    <property type="match status" value="1"/>
</dbReference>
<gene>
    <name evidence="2" type="ORF">DFR74_102293</name>
</gene>
<dbReference type="AlphaFoldDB" id="A0A366DUW0"/>
<dbReference type="SUPFAM" id="SSF50475">
    <property type="entry name" value="FMN-binding split barrel"/>
    <property type="match status" value="1"/>
</dbReference>
<dbReference type="OrthoDB" id="5242787at2"/>
<reference evidence="2 3" key="1">
    <citation type="submission" date="2018-06" db="EMBL/GenBank/DDBJ databases">
        <title>Genomic Encyclopedia of Type Strains, Phase IV (KMG-IV): sequencing the most valuable type-strain genomes for metagenomic binning, comparative biology and taxonomic classification.</title>
        <authorList>
            <person name="Goeker M."/>
        </authorList>
    </citation>
    <scope>NUCLEOTIDE SEQUENCE [LARGE SCALE GENOMIC DNA]</scope>
    <source>
        <strain evidence="2 3">DSM 44599</strain>
    </source>
</reference>
<dbReference type="EMBL" id="QNRE01000002">
    <property type="protein sequence ID" value="RBO93873.1"/>
    <property type="molecule type" value="Genomic_DNA"/>
</dbReference>
<accession>A0A366DUW0</accession>
<comment type="caution">
    <text evidence="2">The sequence shown here is derived from an EMBL/GenBank/DDBJ whole genome shotgun (WGS) entry which is preliminary data.</text>
</comment>
<organism evidence="2 3">
    <name type="scientific">Nocardia puris</name>
    <dbReference type="NCBI Taxonomy" id="208602"/>
    <lineage>
        <taxon>Bacteria</taxon>
        <taxon>Bacillati</taxon>
        <taxon>Actinomycetota</taxon>
        <taxon>Actinomycetes</taxon>
        <taxon>Mycobacteriales</taxon>
        <taxon>Nocardiaceae</taxon>
        <taxon>Nocardia</taxon>
    </lineage>
</organism>
<evidence type="ECO:0000259" key="1">
    <source>
        <dbReference type="Pfam" id="PF01243"/>
    </source>
</evidence>
<protein>
    <submittedName>
        <fullName evidence="2">Pyridoxamine 5'-phosphate oxidase</fullName>
    </submittedName>
</protein>
<keyword evidence="3" id="KW-1185">Reference proteome</keyword>
<feature type="domain" description="Pyridoxamine 5'-phosphate oxidase N-terminal" evidence="1">
    <location>
        <begin position="5"/>
        <end position="81"/>
    </location>
</feature>
<dbReference type="InterPro" id="IPR012349">
    <property type="entry name" value="Split_barrel_FMN-bd"/>
</dbReference>
<name>A0A366DUW0_9NOCA</name>
<dbReference type="RefSeq" id="WP_067501964.1">
    <property type="nucleotide sequence ID" value="NZ_CP107943.1"/>
</dbReference>
<proteinExistence type="predicted"/>
<dbReference type="Gene3D" id="2.30.110.10">
    <property type="entry name" value="Electron Transport, Fmn-binding Protein, Chain A"/>
    <property type="match status" value="1"/>
</dbReference>
<dbReference type="STRING" id="1210090.GCA_001613185_00332"/>
<evidence type="ECO:0000313" key="3">
    <source>
        <dbReference type="Proteomes" id="UP000252586"/>
    </source>
</evidence>